<evidence type="ECO:0000313" key="5">
    <source>
        <dbReference type="EMBL" id="MFD0976344.1"/>
    </source>
</evidence>
<keyword evidence="3" id="KW-0804">Transcription</keyword>
<dbReference type="InterPro" id="IPR036735">
    <property type="entry name" value="NGN_dom_sf"/>
</dbReference>
<evidence type="ECO:0000256" key="3">
    <source>
        <dbReference type="ARBA" id="ARBA00023163"/>
    </source>
</evidence>
<dbReference type="Pfam" id="PF02357">
    <property type="entry name" value="NusG"/>
    <property type="match status" value="1"/>
</dbReference>
<dbReference type="SMART" id="SM00738">
    <property type="entry name" value="NGN"/>
    <property type="match status" value="1"/>
</dbReference>
<keyword evidence="2" id="KW-0805">Transcription regulation</keyword>
<organism evidence="5 6">
    <name type="scientific">Salinimicrobium gaetbulicola</name>
    <dbReference type="NCBI Taxonomy" id="999702"/>
    <lineage>
        <taxon>Bacteria</taxon>
        <taxon>Pseudomonadati</taxon>
        <taxon>Bacteroidota</taxon>
        <taxon>Flavobacteriia</taxon>
        <taxon>Flavobacteriales</taxon>
        <taxon>Flavobacteriaceae</taxon>
        <taxon>Salinimicrobium</taxon>
    </lineage>
</organism>
<dbReference type="PANTHER" id="PTHR30265:SF4">
    <property type="entry name" value="KOW MOTIF FAMILY PROTEIN, EXPRESSED"/>
    <property type="match status" value="1"/>
</dbReference>
<dbReference type="PROSITE" id="PS01108">
    <property type="entry name" value="RIBOSOMAL_L24"/>
    <property type="match status" value="1"/>
</dbReference>
<proteinExistence type="predicted"/>
<comment type="caution">
    <text evidence="5">The sequence shown here is derived from an EMBL/GenBank/DDBJ whole genome shotgun (WGS) entry which is preliminary data.</text>
</comment>
<dbReference type="Proteomes" id="UP001597100">
    <property type="component" value="Unassembled WGS sequence"/>
</dbReference>
<keyword evidence="6" id="KW-1185">Reference proteome</keyword>
<dbReference type="Gene3D" id="3.30.70.940">
    <property type="entry name" value="NusG, N-terminal domain"/>
    <property type="match status" value="1"/>
</dbReference>
<dbReference type="RefSeq" id="WP_380737583.1">
    <property type="nucleotide sequence ID" value="NZ_JBHTJP010000032.1"/>
</dbReference>
<dbReference type="NCBIfam" id="NF033644">
    <property type="entry name" value="antiterm_UpxY"/>
    <property type="match status" value="1"/>
</dbReference>
<reference evidence="6" key="1">
    <citation type="journal article" date="2019" name="Int. J. Syst. Evol. Microbiol.">
        <title>The Global Catalogue of Microorganisms (GCM) 10K type strain sequencing project: providing services to taxonomists for standard genome sequencing and annotation.</title>
        <authorList>
            <consortium name="The Broad Institute Genomics Platform"/>
            <consortium name="The Broad Institute Genome Sequencing Center for Infectious Disease"/>
            <person name="Wu L."/>
            <person name="Ma J."/>
        </authorList>
    </citation>
    <scope>NUCLEOTIDE SEQUENCE [LARGE SCALE GENOMIC DNA]</scope>
    <source>
        <strain evidence="6">CCUG 60898</strain>
    </source>
</reference>
<dbReference type="EMBL" id="JBHTJP010000032">
    <property type="protein sequence ID" value="MFD0976344.1"/>
    <property type="molecule type" value="Genomic_DNA"/>
</dbReference>
<evidence type="ECO:0000256" key="1">
    <source>
        <dbReference type="ARBA" id="ARBA00022814"/>
    </source>
</evidence>
<dbReference type="PANTHER" id="PTHR30265">
    <property type="entry name" value="RHO-INTERACTING TRANSCRIPTION TERMINATION FACTOR NUSG"/>
    <property type="match status" value="1"/>
</dbReference>
<accession>A0ABW3IEP5</accession>
<dbReference type="InterPro" id="IPR043425">
    <property type="entry name" value="NusG-like"/>
</dbReference>
<evidence type="ECO:0000259" key="4">
    <source>
        <dbReference type="SMART" id="SM00738"/>
    </source>
</evidence>
<dbReference type="InterPro" id="IPR006645">
    <property type="entry name" value="NGN-like_dom"/>
</dbReference>
<dbReference type="SUPFAM" id="SSF82679">
    <property type="entry name" value="N-utilization substance G protein NusG, N-terminal domain"/>
    <property type="match status" value="1"/>
</dbReference>
<evidence type="ECO:0000256" key="2">
    <source>
        <dbReference type="ARBA" id="ARBA00023015"/>
    </source>
</evidence>
<feature type="domain" description="NusG-like N-terminal" evidence="4">
    <location>
        <begin position="8"/>
        <end position="105"/>
    </location>
</feature>
<name>A0ABW3IEP5_9FLAO</name>
<protein>
    <submittedName>
        <fullName evidence="5">UpxY family transcription antiterminator</fullName>
    </submittedName>
</protein>
<gene>
    <name evidence="5" type="ORF">ACFQ1G_06035</name>
</gene>
<dbReference type="InterPro" id="IPR005825">
    <property type="entry name" value="Ribosomal_uL24_CS"/>
</dbReference>
<evidence type="ECO:0000313" key="6">
    <source>
        <dbReference type="Proteomes" id="UP001597100"/>
    </source>
</evidence>
<dbReference type="CDD" id="cd09895">
    <property type="entry name" value="NGN_SP_UpxY"/>
    <property type="match status" value="1"/>
</dbReference>
<sequence>MQNGKELSKNWYAIYTKPRWEKKVAKQLEEIGIETYCPTVTEVRQWSDRKKKVTTPLFKSYVFVHLTEKERALVFDVPGVVQYIFWLGKPAIIRDREIETIKLWLEDGRAEHVEIGHLTPGDKITIAGGSFKGQDAIIEKVGKKRLRLVLKSLDCVVNVKVAEALE</sequence>
<keyword evidence="1" id="KW-0889">Transcription antitermination</keyword>